<dbReference type="SUPFAM" id="SSF49265">
    <property type="entry name" value="Fibronectin type III"/>
    <property type="match status" value="1"/>
</dbReference>
<evidence type="ECO:0000313" key="5">
    <source>
        <dbReference type="EMBL" id="CAB4779563.1"/>
    </source>
</evidence>
<dbReference type="EMBL" id="CAFBNH010000001">
    <property type="protein sequence ID" value="CAB4935132.1"/>
    <property type="molecule type" value="Genomic_DNA"/>
</dbReference>
<organism evidence="3">
    <name type="scientific">freshwater metagenome</name>
    <dbReference type="NCBI Taxonomy" id="449393"/>
    <lineage>
        <taxon>unclassified sequences</taxon>
        <taxon>metagenomes</taxon>
        <taxon>ecological metagenomes</taxon>
    </lineage>
</organism>
<dbReference type="PROSITE" id="PS50853">
    <property type="entry name" value="FN3"/>
    <property type="match status" value="1"/>
</dbReference>
<dbReference type="GO" id="GO:0008237">
    <property type="term" value="F:metallopeptidase activity"/>
    <property type="evidence" value="ECO:0007669"/>
    <property type="project" value="InterPro"/>
</dbReference>
<dbReference type="Gene3D" id="2.60.40.10">
    <property type="entry name" value="Immunoglobulins"/>
    <property type="match status" value="1"/>
</dbReference>
<evidence type="ECO:0000313" key="8">
    <source>
        <dbReference type="EMBL" id="CAB4935132.1"/>
    </source>
</evidence>
<evidence type="ECO:0000313" key="6">
    <source>
        <dbReference type="EMBL" id="CAB4821792.1"/>
    </source>
</evidence>
<evidence type="ECO:0000259" key="1">
    <source>
        <dbReference type="PROSITE" id="PS50853"/>
    </source>
</evidence>
<feature type="domain" description="Fibronectin type-III" evidence="1">
    <location>
        <begin position="332"/>
        <end position="421"/>
    </location>
</feature>
<gene>
    <name evidence="3" type="ORF">UFOPK2510_00752</name>
    <name evidence="4" type="ORF">UFOPK2718_00104</name>
    <name evidence="5" type="ORF">UFOPK2936_00800</name>
    <name evidence="6" type="ORF">UFOPK3174_00275</name>
    <name evidence="7" type="ORF">UFOPK3328_00131</name>
    <name evidence="8" type="ORF">UFOPK3779_00131</name>
    <name evidence="9" type="ORF">UFOPK3913_00157</name>
    <name evidence="2" type="ORF">UFOPK4107_00508</name>
    <name evidence="10" type="ORF">UFOPK4403_00696</name>
</gene>
<dbReference type="EMBL" id="CAFBOC010000001">
    <property type="protein sequence ID" value="CAB4968738.1"/>
    <property type="molecule type" value="Genomic_DNA"/>
</dbReference>
<dbReference type="EMBL" id="CAEZYM010000001">
    <property type="protein sequence ID" value="CAB4715585.1"/>
    <property type="molecule type" value="Genomic_DNA"/>
</dbReference>
<name>A0A6J6NYG5_9ZZZZ</name>
<dbReference type="EMBL" id="CAESAE010000003">
    <property type="protein sequence ID" value="CAB4334793.1"/>
    <property type="molecule type" value="Genomic_DNA"/>
</dbReference>
<dbReference type="EMBL" id="CAFABH010000003">
    <property type="protein sequence ID" value="CAB4821792.1"/>
    <property type="molecule type" value="Genomic_DNA"/>
</dbReference>
<evidence type="ECO:0000313" key="10">
    <source>
        <dbReference type="EMBL" id="CAB5072005.1"/>
    </source>
</evidence>
<accession>A0A6J6NYG5</accession>
<dbReference type="EMBL" id="CAFBLD010000001">
    <property type="protein sequence ID" value="CAB4855914.1"/>
    <property type="molecule type" value="Genomic_DNA"/>
</dbReference>
<dbReference type="Pfam" id="PF00041">
    <property type="entry name" value="fn3"/>
    <property type="match status" value="1"/>
</dbReference>
<dbReference type="AlphaFoldDB" id="A0A6J6NYG5"/>
<evidence type="ECO:0000313" key="2">
    <source>
        <dbReference type="EMBL" id="CAB4334793.1"/>
    </source>
</evidence>
<dbReference type="Gene3D" id="3.40.390.10">
    <property type="entry name" value="Collagenase (Catalytic Domain)"/>
    <property type="match status" value="1"/>
</dbReference>
<dbReference type="EMBL" id="CAEZZW010000003">
    <property type="protein sequence ID" value="CAB4779563.1"/>
    <property type="molecule type" value="Genomic_DNA"/>
</dbReference>
<dbReference type="InterPro" id="IPR013783">
    <property type="entry name" value="Ig-like_fold"/>
</dbReference>
<sequence length="793" mass="84872">MKIRRSPSIPIKVALVALLAGILSAPQASALSQMHERPSTVWGHVYAGPATKTALARTSGGVHLDPKSTFVVNYKNFPVWAKNDVQAAIDIWSANFVSKVPISVDATWGRSSSYGVLGSARPGNYFLNFANAPDPTLWYPSALANALAGQDLDKNNAEIVIQVNSSANWDQRNDGAPTKTEYDLESVFIHELGHGLGFLSTDSYDTYFRYGSIDQPTAYDAYVQVPDARRLSDLPSPSLELGLALTGPLVWSGPLGIKANGGVKPLLYSPTRYEDGSSVSHLDEKTYSSSGLDSVMTPNLDAGEVFQGPGPLLLAMMDDLRNKPPVGIAIMLPSPPRNPVAIIGDKSAVVSFDLPANVRTAQISEYLVKNTKTGEVVTTTSSPVLIPSLKNGTSYSFSITAKNSLGPSDPALTNAVTPQAALAVTALDSLADGRFNVVTSFRNQPAIVYTDKKSGTVKLALWTGRVWKKVLVDGRGGTAGRTGHDVSGPVSACISGVGTKQILHIFYSDLIDKDLRYATYDNLGFKYEIVDGNGPVVQPYDQPDRVRTASDVSASNACAITASGIQVFYRDESQGILLGAVKGSSGQWIYDLVDGDRKTDGRTTGDVAFHIRAVTVGAKVSVLYDSVIGLNQQKVMIAGEIRLATRSSASKLDWSYQTLDTSSVETAVVGYDVSLNKSADGIIAAWLTASSLTIPNPNQLRWVNLNNPSVMTTVTAEGFGAPTFPMSVDAKTMLFGCQNRLCAFDLVPQLSKPSIKFISSALDAQRMQSNWVIINKDRFIVASIAGKLSLIKV</sequence>
<proteinExistence type="predicted"/>
<dbReference type="CDD" id="cd00063">
    <property type="entry name" value="FN3"/>
    <property type="match status" value="1"/>
</dbReference>
<dbReference type="SUPFAM" id="SSF55486">
    <property type="entry name" value="Metalloproteases ('zincins'), catalytic domain"/>
    <property type="match status" value="1"/>
</dbReference>
<evidence type="ECO:0000313" key="4">
    <source>
        <dbReference type="EMBL" id="CAB4715585.1"/>
    </source>
</evidence>
<dbReference type="InterPro" id="IPR036116">
    <property type="entry name" value="FN3_sf"/>
</dbReference>
<reference evidence="3" key="1">
    <citation type="submission" date="2020-05" db="EMBL/GenBank/DDBJ databases">
        <authorList>
            <person name="Chiriac C."/>
            <person name="Salcher M."/>
            <person name="Ghai R."/>
            <person name="Kavagutti S V."/>
        </authorList>
    </citation>
    <scope>NUCLEOTIDE SEQUENCE</scope>
</reference>
<protein>
    <submittedName>
        <fullName evidence="3">Unannotated protein</fullName>
    </submittedName>
</protein>
<dbReference type="EMBL" id="CAFBQX010000003">
    <property type="protein sequence ID" value="CAB5072005.1"/>
    <property type="molecule type" value="Genomic_DNA"/>
</dbReference>
<evidence type="ECO:0000313" key="3">
    <source>
        <dbReference type="EMBL" id="CAB4691911.1"/>
    </source>
</evidence>
<evidence type="ECO:0000313" key="7">
    <source>
        <dbReference type="EMBL" id="CAB4855914.1"/>
    </source>
</evidence>
<dbReference type="InterPro" id="IPR024079">
    <property type="entry name" value="MetalloPept_cat_dom_sf"/>
</dbReference>
<dbReference type="SMART" id="SM00060">
    <property type="entry name" value="FN3"/>
    <property type="match status" value="1"/>
</dbReference>
<evidence type="ECO:0000313" key="9">
    <source>
        <dbReference type="EMBL" id="CAB4968738.1"/>
    </source>
</evidence>
<dbReference type="InterPro" id="IPR003961">
    <property type="entry name" value="FN3_dom"/>
</dbReference>
<dbReference type="EMBL" id="CAEZXO010000004">
    <property type="protein sequence ID" value="CAB4691911.1"/>
    <property type="molecule type" value="Genomic_DNA"/>
</dbReference>